<organism evidence="1">
    <name type="scientific">Rhizophora mucronata</name>
    <name type="common">Asiatic mangrove</name>
    <dbReference type="NCBI Taxonomy" id="61149"/>
    <lineage>
        <taxon>Eukaryota</taxon>
        <taxon>Viridiplantae</taxon>
        <taxon>Streptophyta</taxon>
        <taxon>Embryophyta</taxon>
        <taxon>Tracheophyta</taxon>
        <taxon>Spermatophyta</taxon>
        <taxon>Magnoliopsida</taxon>
        <taxon>eudicotyledons</taxon>
        <taxon>Gunneridae</taxon>
        <taxon>Pentapetalae</taxon>
        <taxon>rosids</taxon>
        <taxon>fabids</taxon>
        <taxon>Malpighiales</taxon>
        <taxon>Rhizophoraceae</taxon>
        <taxon>Rhizophora</taxon>
    </lineage>
</organism>
<sequence>MKELLSSNRTSFASPIHGNMVFARQPISLWARSCRLTCVG</sequence>
<evidence type="ECO:0000313" key="1">
    <source>
        <dbReference type="EMBL" id="MBX17292.1"/>
    </source>
</evidence>
<name>A0A2P2LH39_RHIMU</name>
<reference evidence="1" key="1">
    <citation type="submission" date="2018-02" db="EMBL/GenBank/DDBJ databases">
        <title>Rhizophora mucronata_Transcriptome.</title>
        <authorList>
            <person name="Meera S.P."/>
            <person name="Sreeshan A."/>
            <person name="Augustine A."/>
        </authorList>
    </citation>
    <scope>NUCLEOTIDE SEQUENCE</scope>
    <source>
        <tissue evidence="1">Leaf</tissue>
    </source>
</reference>
<accession>A0A2P2LH39</accession>
<dbReference type="EMBL" id="GGEC01036808">
    <property type="protein sequence ID" value="MBX17292.1"/>
    <property type="molecule type" value="Transcribed_RNA"/>
</dbReference>
<proteinExistence type="predicted"/>
<dbReference type="AlphaFoldDB" id="A0A2P2LH39"/>
<protein>
    <submittedName>
        <fullName evidence="1">Uncharacterized protein</fullName>
    </submittedName>
</protein>